<feature type="transmembrane region" description="Helical" evidence="3">
    <location>
        <begin position="25"/>
        <end position="45"/>
    </location>
</feature>
<proteinExistence type="predicted"/>
<keyword evidence="6" id="KW-1185">Reference proteome</keyword>
<evidence type="ECO:0000256" key="1">
    <source>
        <dbReference type="ARBA" id="ARBA00004196"/>
    </source>
</evidence>
<dbReference type="Pfam" id="PF25885">
    <property type="entry name" value="HH_EMRA"/>
    <property type="match status" value="1"/>
</dbReference>
<feature type="region of interest" description="Disordered" evidence="2">
    <location>
        <begin position="406"/>
        <end position="449"/>
    </location>
</feature>
<sequence>MPTEFEQARMKIHPKAIRARRNRRLLLVALAVVASALSYAVYWWIHGRFWVVTDNAFVAGNLIPVEADTTGIVTQVLVEETQFVNKGDLLVQLDEHRAYAALGQSEGDLGRTVRSIGALFATRQQLCRKRDARSALLARVRHDVIRFRQAYPSGSVSEQVLQNAEDQMTALGAELREVGAELQAIEARVGGTSRTEHPEIEAAKHRFIEAYLDFVRQRIRAPVSGYVAKRKVQVGDRVHPGDLLLMVVPLDHLWVEANLRETELRKVRPGQSAEVIVDLYGRRRLYHGTVEGLVPGTGSVFALLPPDNATGNFIHIVQRVPVRIALRKDEILKRPIRPGLSTVTSIHIGEPGRPVNTSLVEAVTQEYATDIFAEELTEAESRAQSIIADNQIPSHDSLDETCTVPAPLATERLDPKRLGRTTPNGDGKLQTSAPEGQRIPPMPSPEKTVDRLGISTRHHRSKMGGGNFEGSFIQPG</sequence>
<reference evidence="5 6" key="1">
    <citation type="submission" date="2023-03" db="EMBL/GenBank/DDBJ databases">
        <authorList>
            <person name="Pearce D."/>
        </authorList>
    </citation>
    <scope>NUCLEOTIDE SEQUENCE [LARGE SCALE GENOMIC DNA]</scope>
    <source>
        <strain evidence="5">Msz</strain>
    </source>
</reference>
<name>A0ABM9I035_9GAMM</name>
<dbReference type="Proteomes" id="UP001162030">
    <property type="component" value="Chromosome"/>
</dbReference>
<dbReference type="InterPro" id="IPR058633">
    <property type="entry name" value="EmrA/FarA_HH"/>
</dbReference>
<evidence type="ECO:0000259" key="4">
    <source>
        <dbReference type="Pfam" id="PF25885"/>
    </source>
</evidence>
<keyword evidence="3" id="KW-0472">Membrane</keyword>
<dbReference type="Gene3D" id="2.40.50.100">
    <property type="match status" value="1"/>
</dbReference>
<comment type="subcellular location">
    <subcellularLocation>
        <location evidence="1">Cell envelope</location>
    </subcellularLocation>
</comment>
<dbReference type="SUPFAM" id="SSF111369">
    <property type="entry name" value="HlyD-like secretion proteins"/>
    <property type="match status" value="1"/>
</dbReference>
<feature type="compositionally biased region" description="Polar residues" evidence="2">
    <location>
        <begin position="421"/>
        <end position="434"/>
    </location>
</feature>
<protein>
    <submittedName>
        <fullName evidence="5">Membrane fusion protein, multidrug efflux system</fullName>
    </submittedName>
</protein>
<evidence type="ECO:0000256" key="2">
    <source>
        <dbReference type="SAM" id="MobiDB-lite"/>
    </source>
</evidence>
<evidence type="ECO:0000313" key="5">
    <source>
        <dbReference type="EMBL" id="CAI8799861.1"/>
    </source>
</evidence>
<dbReference type="PANTHER" id="PTHR30386:SF19">
    <property type="entry name" value="MULTIDRUG EXPORT PROTEIN EMRA-RELATED"/>
    <property type="match status" value="1"/>
</dbReference>
<dbReference type="Gene3D" id="2.40.30.170">
    <property type="match status" value="1"/>
</dbReference>
<keyword evidence="3" id="KW-0812">Transmembrane</keyword>
<dbReference type="EMBL" id="OX458333">
    <property type="protein sequence ID" value="CAI8799861.1"/>
    <property type="molecule type" value="Genomic_DNA"/>
</dbReference>
<gene>
    <name evidence="5" type="ORF">MSZNOR_1569</name>
</gene>
<keyword evidence="3" id="KW-1133">Transmembrane helix</keyword>
<feature type="domain" description="Multidrug export protein EmrA/FarA alpha-helical hairpin" evidence="4">
    <location>
        <begin position="98"/>
        <end position="216"/>
    </location>
</feature>
<dbReference type="PANTHER" id="PTHR30386">
    <property type="entry name" value="MEMBRANE FUSION SUBUNIT OF EMRAB-TOLC MULTIDRUG EFFLUX PUMP"/>
    <property type="match status" value="1"/>
</dbReference>
<organism evidence="5 6">
    <name type="scientific">Methylocaldum szegediense</name>
    <dbReference type="NCBI Taxonomy" id="73780"/>
    <lineage>
        <taxon>Bacteria</taxon>
        <taxon>Pseudomonadati</taxon>
        <taxon>Pseudomonadota</taxon>
        <taxon>Gammaproteobacteria</taxon>
        <taxon>Methylococcales</taxon>
        <taxon>Methylococcaceae</taxon>
        <taxon>Methylocaldum</taxon>
    </lineage>
</organism>
<evidence type="ECO:0000313" key="6">
    <source>
        <dbReference type="Proteomes" id="UP001162030"/>
    </source>
</evidence>
<dbReference type="InterPro" id="IPR050739">
    <property type="entry name" value="MFP"/>
</dbReference>
<accession>A0ABM9I035</accession>
<evidence type="ECO:0000256" key="3">
    <source>
        <dbReference type="SAM" id="Phobius"/>
    </source>
</evidence>